<dbReference type="RefSeq" id="WP_377345604.1">
    <property type="nucleotide sequence ID" value="NZ_JBHLTP010000003.1"/>
</dbReference>
<dbReference type="GO" id="GO:0004519">
    <property type="term" value="F:endonuclease activity"/>
    <property type="evidence" value="ECO:0007669"/>
    <property type="project" value="UniProtKB-KW"/>
</dbReference>
<reference evidence="1 2" key="1">
    <citation type="submission" date="2024-09" db="EMBL/GenBank/DDBJ databases">
        <authorList>
            <person name="Sun Q."/>
            <person name="Mori K."/>
        </authorList>
    </citation>
    <scope>NUCLEOTIDE SEQUENCE [LARGE SCALE GENOMIC DNA]</scope>
    <source>
        <strain evidence="1 2">NCAIM B.02529</strain>
    </source>
</reference>
<dbReference type="PANTHER" id="PTHR40084:SF1">
    <property type="entry name" value="PHOSPHOTRANSFERASE"/>
    <property type="match status" value="1"/>
</dbReference>
<dbReference type="PANTHER" id="PTHR40084">
    <property type="entry name" value="PHOSPHOHYDROLASE, PHP FAMILY"/>
    <property type="match status" value="1"/>
</dbReference>
<comment type="caution">
    <text evidence="1">The sequence shown here is derived from an EMBL/GenBank/DDBJ whole genome shotgun (WGS) entry which is preliminary data.</text>
</comment>
<dbReference type="InterPro" id="IPR016195">
    <property type="entry name" value="Pol/histidinol_Pase-like"/>
</dbReference>
<protein>
    <submittedName>
        <fullName evidence="1">Endonuclease Q family protein</fullName>
    </submittedName>
</protein>
<dbReference type="EMBL" id="JBHLTP010000003">
    <property type="protein sequence ID" value="MFC0523070.1"/>
    <property type="molecule type" value="Genomic_DNA"/>
</dbReference>
<keyword evidence="1" id="KW-0540">Nuclease</keyword>
<name>A0ABV6LKZ0_9BACI</name>
<dbReference type="Gene3D" id="3.20.20.140">
    <property type="entry name" value="Metal-dependent hydrolases"/>
    <property type="match status" value="1"/>
</dbReference>
<accession>A0ABV6LKZ0</accession>
<keyword evidence="1" id="KW-0378">Hydrolase</keyword>
<gene>
    <name evidence="1" type="ORF">ACFFGV_05605</name>
</gene>
<evidence type="ECO:0000313" key="1">
    <source>
        <dbReference type="EMBL" id="MFC0523070.1"/>
    </source>
</evidence>
<proteinExistence type="predicted"/>
<dbReference type="CDD" id="cd19067">
    <property type="entry name" value="PfuEndoQ-like"/>
    <property type="match status" value="1"/>
</dbReference>
<keyword evidence="1" id="KW-0255">Endonuclease</keyword>
<dbReference type="SUPFAM" id="SSF89550">
    <property type="entry name" value="PHP domain-like"/>
    <property type="match status" value="1"/>
</dbReference>
<organism evidence="1 2">
    <name type="scientific">Pontibacillus salicampi</name>
    <dbReference type="NCBI Taxonomy" id="1449801"/>
    <lineage>
        <taxon>Bacteria</taxon>
        <taxon>Bacillati</taxon>
        <taxon>Bacillota</taxon>
        <taxon>Bacilli</taxon>
        <taxon>Bacillales</taxon>
        <taxon>Bacillaceae</taxon>
        <taxon>Pontibacillus</taxon>
    </lineage>
</organism>
<sequence length="388" mass="43453">MDTFFLDLHIHIGRTMYGAPVKITASDSLTLEGVVEEASERKGIDVVGVIDCHVPDVQSQILQWIQSGTAEELEQGGIRYKGTTLLPGVEIEVYDDRCKGPIHVLCYFPTITSIQQFTRWMSHYVTNITLSTQRFYGSGMTLQKQVRELGGLFVPAHMFTPFKSLYGKGVHSSLSEVFHPDWIDAVELGLSADSRMADQLTELHQYTYLTNSDAHSLPKIAREYQQAYLNGASFEEVRLAFHREAGRSIVANYGMNPRLGKYYETTCKACGTVWGKGDRCHRCDSSHYIKGVKERVDELSTDDSTVESPERPPYVPQVPLQFLPKLGPKTLEKLLYHFGTEMNVIHHVPEHTLANIIPKTLAKTIIANREGKMTIEAGGGGRYGRVKG</sequence>
<dbReference type="Proteomes" id="UP001589836">
    <property type="component" value="Unassembled WGS sequence"/>
</dbReference>
<keyword evidence="2" id="KW-1185">Reference proteome</keyword>
<evidence type="ECO:0000313" key="2">
    <source>
        <dbReference type="Proteomes" id="UP001589836"/>
    </source>
</evidence>